<dbReference type="Pfam" id="PF22200">
    <property type="entry name" value="ExsA_N"/>
    <property type="match status" value="1"/>
</dbReference>
<keyword evidence="3" id="KW-0804">Transcription</keyword>
<dbReference type="Gene3D" id="1.10.10.60">
    <property type="entry name" value="Homeodomain-like"/>
    <property type="match status" value="2"/>
</dbReference>
<dbReference type="InterPro" id="IPR009057">
    <property type="entry name" value="Homeodomain-like_sf"/>
</dbReference>
<evidence type="ECO:0000313" key="6">
    <source>
        <dbReference type="Proteomes" id="UP000094849"/>
    </source>
</evidence>
<dbReference type="GO" id="GO:0003700">
    <property type="term" value="F:DNA-binding transcription factor activity"/>
    <property type="evidence" value="ECO:0007669"/>
    <property type="project" value="InterPro"/>
</dbReference>
<dbReference type="SMART" id="SM00342">
    <property type="entry name" value="HTH_ARAC"/>
    <property type="match status" value="1"/>
</dbReference>
<dbReference type="PROSITE" id="PS00041">
    <property type="entry name" value="HTH_ARAC_FAMILY_1"/>
    <property type="match status" value="1"/>
</dbReference>
<dbReference type="PROSITE" id="PS01124">
    <property type="entry name" value="HTH_ARAC_FAMILY_2"/>
    <property type="match status" value="1"/>
</dbReference>
<dbReference type="InterPro" id="IPR018060">
    <property type="entry name" value="HTH_AraC"/>
</dbReference>
<evidence type="ECO:0000256" key="3">
    <source>
        <dbReference type="ARBA" id="ARBA00023163"/>
    </source>
</evidence>
<dbReference type="InterPro" id="IPR054015">
    <property type="entry name" value="ExsA-like_N"/>
</dbReference>
<comment type="caution">
    <text evidence="5">The sequence shown here is derived from an EMBL/GenBank/DDBJ whole genome shotgun (WGS) entry which is preliminary data.</text>
</comment>
<reference evidence="5 6" key="1">
    <citation type="submission" date="2016-03" db="EMBL/GenBank/DDBJ databases">
        <title>Chemosynthetic sulphur-oxidizing symbionts of marine invertebrate animals are capable of nitrogen fixation.</title>
        <authorList>
            <person name="Petersen J.M."/>
            <person name="Kemper A."/>
            <person name="Gruber-Vodicka H."/>
            <person name="Cardini U."/>
            <person name="Geest Mvander."/>
            <person name="Kleiner M."/>
            <person name="Bulgheresi S."/>
            <person name="Fussmann M."/>
            <person name="Herbold C."/>
            <person name="Seah B.K.B."/>
            <person name="Antony C.Paul."/>
            <person name="Liu D."/>
            <person name="Belitz A."/>
            <person name="Weber M."/>
        </authorList>
    </citation>
    <scope>NUCLEOTIDE SEQUENCE [LARGE SCALE GENOMIC DNA]</scope>
    <source>
        <strain evidence="5">G_D</strain>
    </source>
</reference>
<evidence type="ECO:0000313" key="5">
    <source>
        <dbReference type="EMBL" id="ODB98436.1"/>
    </source>
</evidence>
<evidence type="ECO:0000259" key="4">
    <source>
        <dbReference type="PROSITE" id="PS01124"/>
    </source>
</evidence>
<keyword evidence="1" id="KW-0805">Transcription regulation</keyword>
<sequence length="295" mass="33266">MALAHYCEDNILVIPNDLFGLRDIKPVLFNVESSIFYKDLESDLVNIEFHTRVPCILYLQAGHEVITTSENQSIEIGPGEVLYLPKGLNLHSDYFHVGKGLNAFLLFIGSDVLAKFLSVGEVPSAKKLNEDAIVKLKASRAVQRYFTAFETIYNSLDNPSHLLEIKLLEILHLLDINDGGQLRASLLAVQKGGLKRNIKRIMDQYAISNLSAKQLAVLSGRSLSTFNREFKALYGTTPKQWLIDRRIEHAHELLSTEQWSVTDTAIKVGYSNVSHFIAAFKKKYAKTPYEIKQQT</sequence>
<accession>A0A1E2UUM1</accession>
<dbReference type="STRING" id="1818881.A3196_02440"/>
<keyword evidence="2" id="KW-0238">DNA-binding</keyword>
<evidence type="ECO:0000256" key="1">
    <source>
        <dbReference type="ARBA" id="ARBA00023015"/>
    </source>
</evidence>
<dbReference type="EMBL" id="LVJZ01000003">
    <property type="protein sequence ID" value="ODB98436.1"/>
    <property type="molecule type" value="Genomic_DNA"/>
</dbReference>
<proteinExistence type="predicted"/>
<dbReference type="PANTHER" id="PTHR43280:SF2">
    <property type="entry name" value="HTH-TYPE TRANSCRIPTIONAL REGULATOR EXSA"/>
    <property type="match status" value="1"/>
</dbReference>
<dbReference type="Proteomes" id="UP000094849">
    <property type="component" value="Unassembled WGS sequence"/>
</dbReference>
<evidence type="ECO:0000256" key="2">
    <source>
        <dbReference type="ARBA" id="ARBA00023125"/>
    </source>
</evidence>
<dbReference type="GO" id="GO:0043565">
    <property type="term" value="F:sequence-specific DNA binding"/>
    <property type="evidence" value="ECO:0007669"/>
    <property type="project" value="InterPro"/>
</dbReference>
<dbReference type="AlphaFoldDB" id="A0A1E2UUM1"/>
<dbReference type="PANTHER" id="PTHR43280">
    <property type="entry name" value="ARAC-FAMILY TRANSCRIPTIONAL REGULATOR"/>
    <property type="match status" value="1"/>
</dbReference>
<dbReference type="InterPro" id="IPR018062">
    <property type="entry name" value="HTH_AraC-typ_CS"/>
</dbReference>
<keyword evidence="6" id="KW-1185">Reference proteome</keyword>
<organism evidence="5 6">
    <name type="scientific">Candidatus Thiodiazotropha endoloripes</name>
    <dbReference type="NCBI Taxonomy" id="1818881"/>
    <lineage>
        <taxon>Bacteria</taxon>
        <taxon>Pseudomonadati</taxon>
        <taxon>Pseudomonadota</taxon>
        <taxon>Gammaproteobacteria</taxon>
        <taxon>Chromatiales</taxon>
        <taxon>Sedimenticolaceae</taxon>
        <taxon>Candidatus Thiodiazotropha</taxon>
    </lineage>
</organism>
<dbReference type="Pfam" id="PF12833">
    <property type="entry name" value="HTH_18"/>
    <property type="match status" value="1"/>
</dbReference>
<feature type="domain" description="HTH araC/xylS-type" evidence="4">
    <location>
        <begin position="196"/>
        <end position="294"/>
    </location>
</feature>
<dbReference type="SUPFAM" id="SSF46689">
    <property type="entry name" value="Homeodomain-like"/>
    <property type="match status" value="2"/>
</dbReference>
<name>A0A1E2UUM1_9GAMM</name>
<gene>
    <name evidence="5" type="ORF">A3196_02440</name>
</gene>
<protein>
    <recommendedName>
        <fullName evidence="4">HTH araC/xylS-type domain-containing protein</fullName>
    </recommendedName>
</protein>